<evidence type="ECO:0000256" key="1">
    <source>
        <dbReference type="SAM" id="Phobius"/>
    </source>
</evidence>
<dbReference type="EMBL" id="JALLPB020000096">
    <property type="protein sequence ID" value="KAL3817683.1"/>
    <property type="molecule type" value="Genomic_DNA"/>
</dbReference>
<dbReference type="SUPFAM" id="SSF53335">
    <property type="entry name" value="S-adenosyl-L-methionine-dependent methyltransferases"/>
    <property type="match status" value="1"/>
</dbReference>
<dbReference type="Gene3D" id="3.40.50.150">
    <property type="entry name" value="Vaccinia Virus protein VP39"/>
    <property type="match status" value="1"/>
</dbReference>
<dbReference type="Proteomes" id="UP001530377">
    <property type="component" value="Unassembled WGS sequence"/>
</dbReference>
<dbReference type="AlphaFoldDB" id="A0ABD3RZP4"/>
<keyword evidence="1" id="KW-0472">Membrane</keyword>
<organism evidence="2 3">
    <name type="scientific">Cyclostephanos tholiformis</name>
    <dbReference type="NCBI Taxonomy" id="382380"/>
    <lineage>
        <taxon>Eukaryota</taxon>
        <taxon>Sar</taxon>
        <taxon>Stramenopiles</taxon>
        <taxon>Ochrophyta</taxon>
        <taxon>Bacillariophyta</taxon>
        <taxon>Coscinodiscophyceae</taxon>
        <taxon>Thalassiosirophycidae</taxon>
        <taxon>Stephanodiscales</taxon>
        <taxon>Stephanodiscaceae</taxon>
        <taxon>Cyclostephanos</taxon>
    </lineage>
</organism>
<proteinExistence type="predicted"/>
<gene>
    <name evidence="2" type="ORF">ACHAXA_002832</name>
</gene>
<keyword evidence="1" id="KW-0812">Transmembrane</keyword>
<name>A0ABD3RZP4_9STRA</name>
<evidence type="ECO:0000313" key="2">
    <source>
        <dbReference type="EMBL" id="KAL3817683.1"/>
    </source>
</evidence>
<accession>A0ABD3RZP4</accession>
<keyword evidence="3" id="KW-1185">Reference proteome</keyword>
<feature type="transmembrane region" description="Helical" evidence="1">
    <location>
        <begin position="21"/>
        <end position="41"/>
    </location>
</feature>
<keyword evidence="1" id="KW-1133">Transmembrane helix</keyword>
<reference evidence="2 3" key="1">
    <citation type="submission" date="2024-10" db="EMBL/GenBank/DDBJ databases">
        <title>Updated reference genomes for cyclostephanoid diatoms.</title>
        <authorList>
            <person name="Roberts W.R."/>
            <person name="Alverson A.J."/>
        </authorList>
    </citation>
    <scope>NUCLEOTIDE SEQUENCE [LARGE SCALE GENOMIC DNA]</scope>
    <source>
        <strain evidence="2 3">AJA228-03</strain>
    </source>
</reference>
<dbReference type="InterPro" id="IPR029063">
    <property type="entry name" value="SAM-dependent_MTases_sf"/>
</dbReference>
<sequence>MIDMTQMHLNHRLLFHRRQGRVRLLIVVMLVFSLSAIITYLRLFQSCNPDISEEETPVQPSLSTVNWVMGSPQDFADEFTKGCRGLSDKVDGMHNFQMMYQPQLSRLVRERVAASPNDPVNFRLLEIGLGCAPGGGMISGTPGGSAFAWRHLFDLIPESILKFELHIFEFDEKCAMKWAEENVPSVAVKVHIGDASSEEDLERAYQESGGESFDVIIDDASHINWHQIKTLDFMLPKVKRGGFYAVEDIVSSCFGWSANMGTHRGEVTGGTSSCMDTGDAKPTILAHLMEYQRCLVGIGGESGYNRTDKVEFLKEIESIEIQSVIAVLKKRK</sequence>
<evidence type="ECO:0000313" key="3">
    <source>
        <dbReference type="Proteomes" id="UP001530377"/>
    </source>
</evidence>
<protein>
    <submittedName>
        <fullName evidence="2">Uncharacterized protein</fullName>
    </submittedName>
</protein>
<comment type="caution">
    <text evidence="2">The sequence shown here is derived from an EMBL/GenBank/DDBJ whole genome shotgun (WGS) entry which is preliminary data.</text>
</comment>